<evidence type="ECO:0000313" key="3">
    <source>
        <dbReference type="Proteomes" id="UP000193642"/>
    </source>
</evidence>
<accession>A0A1Y2B7T9</accession>
<name>A0A1Y2B7T9_9FUNG</name>
<comment type="caution">
    <text evidence="2">The sequence shown here is derived from an EMBL/GenBank/DDBJ whole genome shotgun (WGS) entry which is preliminary data.</text>
</comment>
<protein>
    <submittedName>
        <fullName evidence="2">Uncharacterized protein</fullName>
    </submittedName>
</protein>
<gene>
    <name evidence="2" type="ORF">BCR33DRAFT_724134</name>
</gene>
<feature type="transmembrane region" description="Helical" evidence="1">
    <location>
        <begin position="46"/>
        <end position="67"/>
    </location>
</feature>
<dbReference type="AlphaFoldDB" id="A0A1Y2B7T9"/>
<keyword evidence="1" id="KW-0812">Transmembrane</keyword>
<feature type="transmembrane region" description="Helical" evidence="1">
    <location>
        <begin position="79"/>
        <end position="96"/>
    </location>
</feature>
<proteinExistence type="predicted"/>
<dbReference type="EMBL" id="MCGO01000080">
    <property type="protein sequence ID" value="ORY30902.1"/>
    <property type="molecule type" value="Genomic_DNA"/>
</dbReference>
<reference evidence="2 3" key="1">
    <citation type="submission" date="2016-07" db="EMBL/GenBank/DDBJ databases">
        <title>Pervasive Adenine N6-methylation of Active Genes in Fungi.</title>
        <authorList>
            <consortium name="DOE Joint Genome Institute"/>
            <person name="Mondo S.J."/>
            <person name="Dannebaum R.O."/>
            <person name="Kuo R.C."/>
            <person name="Labutti K."/>
            <person name="Haridas S."/>
            <person name="Kuo A."/>
            <person name="Salamov A."/>
            <person name="Ahrendt S.R."/>
            <person name="Lipzen A."/>
            <person name="Sullivan W."/>
            <person name="Andreopoulos W.B."/>
            <person name="Clum A."/>
            <person name="Lindquist E."/>
            <person name="Daum C."/>
            <person name="Ramamoorthy G.K."/>
            <person name="Gryganskyi A."/>
            <person name="Culley D."/>
            <person name="Magnuson J.K."/>
            <person name="James T.Y."/>
            <person name="O'Malley M.A."/>
            <person name="Stajich J.E."/>
            <person name="Spatafora J.W."/>
            <person name="Visel A."/>
            <person name="Grigoriev I.V."/>
        </authorList>
    </citation>
    <scope>NUCLEOTIDE SEQUENCE [LARGE SCALE GENOMIC DNA]</scope>
    <source>
        <strain evidence="2 3">JEL800</strain>
    </source>
</reference>
<organism evidence="2 3">
    <name type="scientific">Rhizoclosmatium globosum</name>
    <dbReference type="NCBI Taxonomy" id="329046"/>
    <lineage>
        <taxon>Eukaryota</taxon>
        <taxon>Fungi</taxon>
        <taxon>Fungi incertae sedis</taxon>
        <taxon>Chytridiomycota</taxon>
        <taxon>Chytridiomycota incertae sedis</taxon>
        <taxon>Chytridiomycetes</taxon>
        <taxon>Chytridiales</taxon>
        <taxon>Chytriomycetaceae</taxon>
        <taxon>Rhizoclosmatium</taxon>
    </lineage>
</organism>
<sequence>MSDTVLSTHVLAITRHTGEIQSNPTNYLTQSHLRQLESTLRKTVRFYNILNLILAIATIASIFVLIYTPGVNDDLRKGLMIVLIVCYPLFAMYFPWMPVHLGVVRRVMASWDNENDGIVYRVHTPESNWAVFCTPGVYIEVDIVCRKQSA</sequence>
<evidence type="ECO:0000256" key="1">
    <source>
        <dbReference type="SAM" id="Phobius"/>
    </source>
</evidence>
<keyword evidence="1" id="KW-1133">Transmembrane helix</keyword>
<dbReference type="Proteomes" id="UP000193642">
    <property type="component" value="Unassembled WGS sequence"/>
</dbReference>
<evidence type="ECO:0000313" key="2">
    <source>
        <dbReference type="EMBL" id="ORY30902.1"/>
    </source>
</evidence>
<keyword evidence="3" id="KW-1185">Reference proteome</keyword>
<keyword evidence="1" id="KW-0472">Membrane</keyword>